<dbReference type="EMBL" id="JAIQCJ010000850">
    <property type="protein sequence ID" value="KAJ8794363.1"/>
    <property type="molecule type" value="Genomic_DNA"/>
</dbReference>
<sequence length="80" mass="9107">MASYPQSEVPDITGQKNDSMKNEIKIEAESQSSYMETEELSSNQEDTMIVEQQEVIPLTDDQEEEEGEKGRTALKLTHQE</sequence>
<name>A0AB34HQA9_ESCRO</name>
<comment type="caution">
    <text evidence="2">The sequence shown here is derived from an EMBL/GenBank/DDBJ whole genome shotgun (WGS) entry which is preliminary data.</text>
</comment>
<evidence type="ECO:0000256" key="1">
    <source>
        <dbReference type="SAM" id="MobiDB-lite"/>
    </source>
</evidence>
<evidence type="ECO:0000313" key="2">
    <source>
        <dbReference type="EMBL" id="KAJ8794363.1"/>
    </source>
</evidence>
<feature type="compositionally biased region" description="Polar residues" evidence="1">
    <location>
        <begin position="29"/>
        <end position="44"/>
    </location>
</feature>
<feature type="compositionally biased region" description="Basic and acidic residues" evidence="1">
    <location>
        <begin position="18"/>
        <end position="28"/>
    </location>
</feature>
<gene>
    <name evidence="2" type="ORF">J1605_003130</name>
</gene>
<dbReference type="Proteomes" id="UP001159641">
    <property type="component" value="Unassembled WGS sequence"/>
</dbReference>
<protein>
    <submittedName>
        <fullName evidence="2">Uncharacterized protein</fullName>
    </submittedName>
</protein>
<keyword evidence="3" id="KW-1185">Reference proteome</keyword>
<reference evidence="2 3" key="1">
    <citation type="submission" date="2022-11" db="EMBL/GenBank/DDBJ databases">
        <title>Whole genome sequence of Eschrichtius robustus ER-17-0199.</title>
        <authorList>
            <person name="Bruniche-Olsen A."/>
            <person name="Black A.N."/>
            <person name="Fields C.J."/>
            <person name="Walden K."/>
            <person name="Dewoody J.A."/>
        </authorList>
    </citation>
    <scope>NUCLEOTIDE SEQUENCE [LARGE SCALE GENOMIC DNA]</scope>
    <source>
        <strain evidence="2">ER-17-0199</strain>
        <tissue evidence="2">Blubber</tissue>
    </source>
</reference>
<dbReference type="AlphaFoldDB" id="A0AB34HQA9"/>
<evidence type="ECO:0000313" key="3">
    <source>
        <dbReference type="Proteomes" id="UP001159641"/>
    </source>
</evidence>
<accession>A0AB34HQA9</accession>
<feature type="region of interest" description="Disordered" evidence="1">
    <location>
        <begin position="56"/>
        <end position="80"/>
    </location>
</feature>
<feature type="region of interest" description="Disordered" evidence="1">
    <location>
        <begin position="1"/>
        <end position="44"/>
    </location>
</feature>
<proteinExistence type="predicted"/>
<organism evidence="2 3">
    <name type="scientific">Eschrichtius robustus</name>
    <name type="common">California gray whale</name>
    <name type="synonym">Eschrichtius gibbosus</name>
    <dbReference type="NCBI Taxonomy" id="9764"/>
    <lineage>
        <taxon>Eukaryota</taxon>
        <taxon>Metazoa</taxon>
        <taxon>Chordata</taxon>
        <taxon>Craniata</taxon>
        <taxon>Vertebrata</taxon>
        <taxon>Euteleostomi</taxon>
        <taxon>Mammalia</taxon>
        <taxon>Eutheria</taxon>
        <taxon>Laurasiatheria</taxon>
        <taxon>Artiodactyla</taxon>
        <taxon>Whippomorpha</taxon>
        <taxon>Cetacea</taxon>
        <taxon>Mysticeti</taxon>
        <taxon>Eschrichtiidae</taxon>
        <taxon>Eschrichtius</taxon>
    </lineage>
</organism>